<comment type="caution">
    <text evidence="5">The sequence shown here is derived from an EMBL/GenBank/DDBJ whole genome shotgun (WGS) entry which is preliminary data.</text>
</comment>
<dbReference type="GO" id="GO:0005829">
    <property type="term" value="C:cytosol"/>
    <property type="evidence" value="ECO:0007669"/>
    <property type="project" value="TreeGrafter"/>
</dbReference>
<feature type="domain" description="HTH araC/xylS-type" evidence="4">
    <location>
        <begin position="218"/>
        <end position="319"/>
    </location>
</feature>
<dbReference type="Gene3D" id="1.10.10.60">
    <property type="entry name" value="Homeodomain-like"/>
    <property type="match status" value="1"/>
</dbReference>
<evidence type="ECO:0000259" key="4">
    <source>
        <dbReference type="PROSITE" id="PS01124"/>
    </source>
</evidence>
<accession>A0A4R5LY77</accession>
<dbReference type="PANTHER" id="PTHR47894">
    <property type="entry name" value="HTH-TYPE TRANSCRIPTIONAL REGULATOR GADX"/>
    <property type="match status" value="1"/>
</dbReference>
<dbReference type="InterPro" id="IPR035418">
    <property type="entry name" value="AraC-bd_2"/>
</dbReference>
<dbReference type="EMBL" id="SMRP01000054">
    <property type="protein sequence ID" value="TDG16907.1"/>
    <property type="molecule type" value="Genomic_DNA"/>
</dbReference>
<dbReference type="GO" id="GO:0000976">
    <property type="term" value="F:transcription cis-regulatory region binding"/>
    <property type="evidence" value="ECO:0007669"/>
    <property type="project" value="TreeGrafter"/>
</dbReference>
<keyword evidence="1" id="KW-0805">Transcription regulation</keyword>
<dbReference type="SUPFAM" id="SSF46689">
    <property type="entry name" value="Homeodomain-like"/>
    <property type="match status" value="1"/>
</dbReference>
<dbReference type="PROSITE" id="PS01124">
    <property type="entry name" value="HTH_ARAC_FAMILY_2"/>
    <property type="match status" value="1"/>
</dbReference>
<reference evidence="5 6" key="1">
    <citation type="submission" date="2019-03" db="EMBL/GenBank/DDBJ databases">
        <title>Paraburkholderia sp. 4M-K11, isolated from subtropical forest soil.</title>
        <authorList>
            <person name="Gao Z.-H."/>
            <person name="Qiu L.-H."/>
        </authorList>
    </citation>
    <scope>NUCLEOTIDE SEQUENCE [LARGE SCALE GENOMIC DNA]</scope>
    <source>
        <strain evidence="5 6">4M-K11</strain>
    </source>
</reference>
<evidence type="ECO:0000256" key="2">
    <source>
        <dbReference type="ARBA" id="ARBA00023125"/>
    </source>
</evidence>
<keyword evidence="6" id="KW-1185">Reference proteome</keyword>
<evidence type="ECO:0000313" key="6">
    <source>
        <dbReference type="Proteomes" id="UP000295722"/>
    </source>
</evidence>
<dbReference type="RefSeq" id="WP_133200211.1">
    <property type="nucleotide sequence ID" value="NZ_SMRP01000054.1"/>
</dbReference>
<keyword evidence="2" id="KW-0238">DNA-binding</keyword>
<evidence type="ECO:0000313" key="5">
    <source>
        <dbReference type="EMBL" id="TDG16907.1"/>
    </source>
</evidence>
<dbReference type="InterPro" id="IPR009057">
    <property type="entry name" value="Homeodomain-like_sf"/>
</dbReference>
<proteinExistence type="predicted"/>
<sequence>MRIVASPSIARRSTQDVPPAQRLDYWADVLASALVPMAIHCPSPRQFESNLFSAPLGPITVTAQCGSAHDVLTTQREIAQSRGRSFHLVMCRNHAWTMTHRGQARLLPGELALFDSQLEFELHCPDTYDFLNLTLPPEWLATWGPNLEGLTGRRIPADSGWGRVLSGYASQLSPEFIIHAPLAESVLADQIGALLALTANELSGNPLNASPTQRCLLERIHEYLVQRCTEPQLSAGDIAGALNVSPRTLHRVLASGGETFGQQLLTARTRVAVRMLQSRAFDHVTTAEIGRRAGFTDASHFVRVIRHGTGRTPRELRQGRKVDESGG</sequence>
<dbReference type="Pfam" id="PF14525">
    <property type="entry name" value="AraC_binding_2"/>
    <property type="match status" value="1"/>
</dbReference>
<protein>
    <submittedName>
        <fullName evidence="5">Helix-turn-helix domain-containing protein</fullName>
    </submittedName>
</protein>
<dbReference type="AlphaFoldDB" id="A0A4R5LY77"/>
<dbReference type="Proteomes" id="UP000295722">
    <property type="component" value="Unassembled WGS sequence"/>
</dbReference>
<dbReference type="PANTHER" id="PTHR47894:SF1">
    <property type="entry name" value="HTH-TYPE TRANSCRIPTIONAL REGULATOR VQSM"/>
    <property type="match status" value="1"/>
</dbReference>
<organism evidence="5 6">
    <name type="scientific">Paraburkholderia silviterrae</name>
    <dbReference type="NCBI Taxonomy" id="2528715"/>
    <lineage>
        <taxon>Bacteria</taxon>
        <taxon>Pseudomonadati</taxon>
        <taxon>Pseudomonadota</taxon>
        <taxon>Betaproteobacteria</taxon>
        <taxon>Burkholderiales</taxon>
        <taxon>Burkholderiaceae</taxon>
        <taxon>Paraburkholderia</taxon>
    </lineage>
</organism>
<dbReference type="Pfam" id="PF12833">
    <property type="entry name" value="HTH_18"/>
    <property type="match status" value="1"/>
</dbReference>
<keyword evidence="3" id="KW-0804">Transcription</keyword>
<evidence type="ECO:0000256" key="3">
    <source>
        <dbReference type="ARBA" id="ARBA00023163"/>
    </source>
</evidence>
<dbReference type="GO" id="GO:0003700">
    <property type="term" value="F:DNA-binding transcription factor activity"/>
    <property type="evidence" value="ECO:0007669"/>
    <property type="project" value="InterPro"/>
</dbReference>
<evidence type="ECO:0000256" key="1">
    <source>
        <dbReference type="ARBA" id="ARBA00023015"/>
    </source>
</evidence>
<gene>
    <name evidence="5" type="ORF">EYW47_39445</name>
</gene>
<dbReference type="InterPro" id="IPR018060">
    <property type="entry name" value="HTH_AraC"/>
</dbReference>
<dbReference type="OrthoDB" id="9178898at2"/>
<name>A0A4R5LY77_9BURK</name>
<dbReference type="SMART" id="SM00342">
    <property type="entry name" value="HTH_ARAC"/>
    <property type="match status" value="1"/>
</dbReference>